<dbReference type="InterPro" id="IPR000620">
    <property type="entry name" value="EamA_dom"/>
</dbReference>
<protein>
    <submittedName>
        <fullName evidence="3">Riboflavin transporter</fullName>
    </submittedName>
</protein>
<feature type="transmembrane region" description="Helical" evidence="1">
    <location>
        <begin position="277"/>
        <end position="297"/>
    </location>
</feature>
<organism evidence="3 4">
    <name type="scientific">Ruegeria arenilitoris</name>
    <dbReference type="NCBI Taxonomy" id="1173585"/>
    <lineage>
        <taxon>Bacteria</taxon>
        <taxon>Pseudomonadati</taxon>
        <taxon>Pseudomonadota</taxon>
        <taxon>Alphaproteobacteria</taxon>
        <taxon>Rhodobacterales</taxon>
        <taxon>Roseobacteraceae</taxon>
        <taxon>Ruegeria</taxon>
    </lineage>
</organism>
<keyword evidence="1" id="KW-0812">Transmembrane</keyword>
<dbReference type="EMBL" id="FXYG01000003">
    <property type="protein sequence ID" value="SMX44553.1"/>
    <property type="molecule type" value="Genomic_DNA"/>
</dbReference>
<reference evidence="4" key="1">
    <citation type="submission" date="2017-05" db="EMBL/GenBank/DDBJ databases">
        <authorList>
            <person name="Rodrigo-Torres L."/>
            <person name="Arahal R. D."/>
            <person name="Lucena T."/>
        </authorList>
    </citation>
    <scope>NUCLEOTIDE SEQUENCE [LARGE SCALE GENOMIC DNA]</scope>
    <source>
        <strain evidence="4">CECT 8715</strain>
    </source>
</reference>
<evidence type="ECO:0000259" key="2">
    <source>
        <dbReference type="Pfam" id="PF00892"/>
    </source>
</evidence>
<feature type="transmembrane region" description="Helical" evidence="1">
    <location>
        <begin position="219"/>
        <end position="238"/>
    </location>
</feature>
<keyword evidence="1" id="KW-0472">Membrane</keyword>
<feature type="domain" description="EamA" evidence="2">
    <location>
        <begin position="12"/>
        <end position="140"/>
    </location>
</feature>
<dbReference type="PANTHER" id="PTHR22911:SF135">
    <property type="entry name" value="BLR4310 PROTEIN"/>
    <property type="match status" value="1"/>
</dbReference>
<dbReference type="Proteomes" id="UP000202485">
    <property type="component" value="Unassembled WGS sequence"/>
</dbReference>
<evidence type="ECO:0000256" key="1">
    <source>
        <dbReference type="SAM" id="Phobius"/>
    </source>
</evidence>
<dbReference type="InterPro" id="IPR037185">
    <property type="entry name" value="EmrE-like"/>
</dbReference>
<dbReference type="GO" id="GO:0016020">
    <property type="term" value="C:membrane"/>
    <property type="evidence" value="ECO:0007669"/>
    <property type="project" value="InterPro"/>
</dbReference>
<feature type="transmembrane region" description="Helical" evidence="1">
    <location>
        <begin position="72"/>
        <end position="89"/>
    </location>
</feature>
<name>A0A238KP02_9RHOB</name>
<dbReference type="Pfam" id="PF00892">
    <property type="entry name" value="EamA"/>
    <property type="match status" value="1"/>
</dbReference>
<feature type="transmembrane region" description="Helical" evidence="1">
    <location>
        <begin position="146"/>
        <end position="167"/>
    </location>
</feature>
<feature type="transmembrane region" description="Helical" evidence="1">
    <location>
        <begin position="95"/>
        <end position="117"/>
    </location>
</feature>
<sequence length="303" mass="31758">MTMTANTNLQAAALALAASAILSLIDNFVASVAEEAGLWQFQIFRTLFALPLLVLLGRALRVSVRPKRWGRLTLRSVAVSAGLLLYFASLGTMPVAQAGAGLFSAPIWVLLLSAAFFGARIGGLHVLAVLCGFGGALMVLQPDPAALSAMTFLPLAAGALYGFGMLLTREICADESPAALAIGIFSIIGLFSLGMVGVTALAPGETFLTRPWVPVTPRFLWLTLFQAAGAVIAVTLIAQAYRIGRPAQVAVFEYSFLVFAAFWGLALWGIATDAVSWIGVAIIITSGVLIAGLHLTAHKSRTA</sequence>
<proteinExistence type="predicted"/>
<feature type="transmembrane region" description="Helical" evidence="1">
    <location>
        <begin position="250"/>
        <end position="271"/>
    </location>
</feature>
<feature type="transmembrane region" description="Helical" evidence="1">
    <location>
        <begin position="179"/>
        <end position="199"/>
    </location>
</feature>
<dbReference type="PANTHER" id="PTHR22911">
    <property type="entry name" value="ACYL-MALONYL CONDENSING ENZYME-RELATED"/>
    <property type="match status" value="1"/>
</dbReference>
<gene>
    <name evidence="3" type="primary">ribN_7</name>
    <name evidence="3" type="ORF">RUA8715_02474</name>
</gene>
<accession>A0A238KP02</accession>
<dbReference type="AlphaFoldDB" id="A0A238KP02"/>
<feature type="transmembrane region" description="Helical" evidence="1">
    <location>
        <begin position="43"/>
        <end position="60"/>
    </location>
</feature>
<evidence type="ECO:0000313" key="3">
    <source>
        <dbReference type="EMBL" id="SMX44553.1"/>
    </source>
</evidence>
<evidence type="ECO:0000313" key="4">
    <source>
        <dbReference type="Proteomes" id="UP000202485"/>
    </source>
</evidence>
<keyword evidence="1" id="KW-1133">Transmembrane helix</keyword>
<feature type="transmembrane region" description="Helical" evidence="1">
    <location>
        <begin position="124"/>
        <end position="140"/>
    </location>
</feature>
<keyword evidence="4" id="KW-1185">Reference proteome</keyword>
<dbReference type="RefSeq" id="WP_176432485.1">
    <property type="nucleotide sequence ID" value="NZ_FXYG01000003.1"/>
</dbReference>
<dbReference type="SUPFAM" id="SSF103481">
    <property type="entry name" value="Multidrug resistance efflux transporter EmrE"/>
    <property type="match status" value="2"/>
</dbReference>